<protein>
    <submittedName>
        <fullName evidence="1">Polyketide cyclase</fullName>
    </submittedName>
</protein>
<proteinExistence type="predicted"/>
<comment type="caution">
    <text evidence="1">The sequence shown here is derived from an EMBL/GenBank/DDBJ whole genome shotgun (WGS) entry which is preliminary data.</text>
</comment>
<accession>A0A158L0J2</accession>
<sequence>MPITEYRFSTVWHLDAPVPRVWDTIHDAKRWPEWWKNVERTIELSHGDPDGIGALHRYVWKGVLPYRIVLDMRITRVEPMKALEGEASGMVEGIGRWHFSPLDDGTQVRYDWHVRTTKPWMNLLAPLARPLFRWNHDAIMREGGLALARRLNARLIRIEQW</sequence>
<evidence type="ECO:0000313" key="1">
    <source>
        <dbReference type="EMBL" id="SAL86887.1"/>
    </source>
</evidence>
<dbReference type="OrthoDB" id="5402478at2"/>
<dbReference type="SUPFAM" id="SSF55961">
    <property type="entry name" value="Bet v1-like"/>
    <property type="match status" value="1"/>
</dbReference>
<dbReference type="CDD" id="cd07824">
    <property type="entry name" value="SRPBCC_6"/>
    <property type="match status" value="1"/>
</dbReference>
<organism evidence="1 2">
    <name type="scientific">Caballeronia choica</name>
    <dbReference type="NCBI Taxonomy" id="326476"/>
    <lineage>
        <taxon>Bacteria</taxon>
        <taxon>Pseudomonadati</taxon>
        <taxon>Pseudomonadota</taxon>
        <taxon>Betaproteobacteria</taxon>
        <taxon>Burkholderiales</taxon>
        <taxon>Burkholderiaceae</taxon>
        <taxon>Caballeronia</taxon>
    </lineage>
</organism>
<dbReference type="Gene3D" id="3.30.530.20">
    <property type="match status" value="1"/>
</dbReference>
<evidence type="ECO:0000313" key="2">
    <source>
        <dbReference type="Proteomes" id="UP000054770"/>
    </source>
</evidence>
<dbReference type="InterPro" id="IPR023393">
    <property type="entry name" value="START-like_dom_sf"/>
</dbReference>
<name>A0A158L0J2_9BURK</name>
<dbReference type="EMBL" id="FCON02000251">
    <property type="protein sequence ID" value="SAL86887.1"/>
    <property type="molecule type" value="Genomic_DNA"/>
</dbReference>
<dbReference type="AlphaFoldDB" id="A0A158L0J2"/>
<keyword evidence="2" id="KW-1185">Reference proteome</keyword>
<dbReference type="InterPro" id="IPR019587">
    <property type="entry name" value="Polyketide_cyclase/dehydratase"/>
</dbReference>
<gene>
    <name evidence="1" type="ORF">AWB68_08189</name>
</gene>
<reference evidence="1" key="1">
    <citation type="submission" date="2016-01" db="EMBL/GenBank/DDBJ databases">
        <authorList>
            <person name="Peeters C."/>
        </authorList>
    </citation>
    <scope>NUCLEOTIDE SEQUENCE [LARGE SCALE GENOMIC DNA]</scope>
    <source>
        <strain evidence="1">LMG 22940</strain>
    </source>
</reference>
<dbReference type="Proteomes" id="UP000054770">
    <property type="component" value="Unassembled WGS sequence"/>
</dbReference>
<dbReference type="Pfam" id="PF10604">
    <property type="entry name" value="Polyketide_cyc2"/>
    <property type="match status" value="1"/>
</dbReference>